<keyword evidence="2" id="KW-1185">Reference proteome</keyword>
<dbReference type="Pfam" id="PF13242">
    <property type="entry name" value="Hydrolase_like"/>
    <property type="match status" value="1"/>
</dbReference>
<gene>
    <name evidence="1" type="ORF">SAMN05444273_11088</name>
</gene>
<sequence>MSGMDTAKALAAYEAVRHRLPEFVPPKNKPEIVATLEDIADQYDAFLLDAFGVLNIGETAIPGVVERIQLLKSRGKQVIVVSNAAGFPHAALMEKYWRLGYDFSAEDVITSRATLLSAIGTAEGKHLGLMATPKAGLRDLESLNVSYLEEDPAVYEKVDGFLMIGSAVWTETRQSLLVQALRQRPRPVWVGNPDIVAPRETGFSTEPGYFAHRLADETDITPQFFGKPFGNIFELAFLRLSNNISRDRVVMVGDSLHTDILGAQTAGIASALIADYGFFADHDVQSAIGASGISPDHIVARP</sequence>
<evidence type="ECO:0000313" key="1">
    <source>
        <dbReference type="EMBL" id="SHF72356.1"/>
    </source>
</evidence>
<keyword evidence="1" id="KW-0378">Hydrolase</keyword>
<accession>A0A1M5DZK4</accession>
<dbReference type="AlphaFoldDB" id="A0A1M5DZK4"/>
<dbReference type="NCBIfam" id="TIGR01460">
    <property type="entry name" value="HAD-SF-IIA"/>
    <property type="match status" value="1"/>
</dbReference>
<dbReference type="SUPFAM" id="SSF56784">
    <property type="entry name" value="HAD-like"/>
    <property type="match status" value="1"/>
</dbReference>
<dbReference type="Pfam" id="PF13344">
    <property type="entry name" value="Hydrolase_6"/>
    <property type="match status" value="1"/>
</dbReference>
<dbReference type="InterPro" id="IPR023214">
    <property type="entry name" value="HAD_sf"/>
</dbReference>
<reference evidence="2" key="1">
    <citation type="submission" date="2016-11" db="EMBL/GenBank/DDBJ databases">
        <authorList>
            <person name="Varghese N."/>
            <person name="Submissions S."/>
        </authorList>
    </citation>
    <scope>NUCLEOTIDE SEQUENCE [LARGE SCALE GENOMIC DNA]</scope>
    <source>
        <strain evidence="2">DSM 100566</strain>
    </source>
</reference>
<dbReference type="GO" id="GO:0016791">
    <property type="term" value="F:phosphatase activity"/>
    <property type="evidence" value="ECO:0007669"/>
    <property type="project" value="TreeGrafter"/>
</dbReference>
<dbReference type="Gene3D" id="3.40.50.1000">
    <property type="entry name" value="HAD superfamily/HAD-like"/>
    <property type="match status" value="2"/>
</dbReference>
<dbReference type="PANTHER" id="PTHR19288:SF90">
    <property type="entry name" value="OS08G0542600 PROTEIN"/>
    <property type="match status" value="1"/>
</dbReference>
<dbReference type="Proteomes" id="UP000184144">
    <property type="component" value="Unassembled WGS sequence"/>
</dbReference>
<dbReference type="STRING" id="1486859.SAMN05444273_11088"/>
<dbReference type="PANTHER" id="PTHR19288">
    <property type="entry name" value="4-NITROPHENYLPHOSPHATASE-RELATED"/>
    <property type="match status" value="1"/>
</dbReference>
<evidence type="ECO:0000313" key="2">
    <source>
        <dbReference type="Proteomes" id="UP000184144"/>
    </source>
</evidence>
<dbReference type="InterPro" id="IPR036412">
    <property type="entry name" value="HAD-like_sf"/>
</dbReference>
<name>A0A1M5DZK4_9RHOB</name>
<protein>
    <submittedName>
        <fullName evidence="1">HAD-superfamily class IIA hydrolase, TIGR01459</fullName>
    </submittedName>
</protein>
<proteinExistence type="predicted"/>
<dbReference type="InterPro" id="IPR006357">
    <property type="entry name" value="HAD-SF_hydro_IIA"/>
</dbReference>
<organism evidence="1 2">
    <name type="scientific">Litoreibacter ascidiaceicola</name>
    <dbReference type="NCBI Taxonomy" id="1486859"/>
    <lineage>
        <taxon>Bacteria</taxon>
        <taxon>Pseudomonadati</taxon>
        <taxon>Pseudomonadota</taxon>
        <taxon>Alphaproteobacteria</taxon>
        <taxon>Rhodobacterales</taxon>
        <taxon>Roseobacteraceae</taxon>
        <taxon>Litoreibacter</taxon>
    </lineage>
</organism>
<dbReference type="GO" id="GO:0005737">
    <property type="term" value="C:cytoplasm"/>
    <property type="evidence" value="ECO:0007669"/>
    <property type="project" value="TreeGrafter"/>
</dbReference>
<dbReference type="EMBL" id="FQUV01000010">
    <property type="protein sequence ID" value="SHF72356.1"/>
    <property type="molecule type" value="Genomic_DNA"/>
</dbReference>